<organism evidence="1 2">
    <name type="scientific">Acropora cervicornis</name>
    <name type="common">Staghorn coral</name>
    <dbReference type="NCBI Taxonomy" id="6130"/>
    <lineage>
        <taxon>Eukaryota</taxon>
        <taxon>Metazoa</taxon>
        <taxon>Cnidaria</taxon>
        <taxon>Anthozoa</taxon>
        <taxon>Hexacorallia</taxon>
        <taxon>Scleractinia</taxon>
        <taxon>Astrocoeniina</taxon>
        <taxon>Acroporidae</taxon>
        <taxon>Acropora</taxon>
    </lineage>
</organism>
<dbReference type="EMBL" id="JARQWQ010000022">
    <property type="protein sequence ID" value="KAK2564414.1"/>
    <property type="molecule type" value="Genomic_DNA"/>
</dbReference>
<gene>
    <name evidence="1" type="ORF">P5673_011843</name>
</gene>
<keyword evidence="2" id="KW-1185">Reference proteome</keyword>
<reference evidence="1" key="1">
    <citation type="journal article" date="2023" name="G3 (Bethesda)">
        <title>Whole genome assembly and annotation of the endangered Caribbean coral Acropora cervicornis.</title>
        <authorList>
            <person name="Selwyn J.D."/>
            <person name="Vollmer S.V."/>
        </authorList>
    </citation>
    <scope>NUCLEOTIDE SEQUENCE</scope>
    <source>
        <strain evidence="1">K2</strain>
    </source>
</reference>
<evidence type="ECO:0000313" key="1">
    <source>
        <dbReference type="EMBL" id="KAK2564414.1"/>
    </source>
</evidence>
<accession>A0AAD9QNI2</accession>
<name>A0AAD9QNI2_ACRCE</name>
<comment type="caution">
    <text evidence="1">The sequence shown here is derived from an EMBL/GenBank/DDBJ whole genome shotgun (WGS) entry which is preliminary data.</text>
</comment>
<reference evidence="1" key="2">
    <citation type="journal article" date="2023" name="Science">
        <title>Genomic signatures of disease resistance in endangered staghorn corals.</title>
        <authorList>
            <person name="Vollmer S.V."/>
            <person name="Selwyn J.D."/>
            <person name="Despard B.A."/>
            <person name="Roesel C.L."/>
        </authorList>
    </citation>
    <scope>NUCLEOTIDE SEQUENCE</scope>
    <source>
        <strain evidence="1">K2</strain>
    </source>
</reference>
<protein>
    <submittedName>
        <fullName evidence="1">Uncharacterized protein</fullName>
    </submittedName>
</protein>
<evidence type="ECO:0000313" key="2">
    <source>
        <dbReference type="Proteomes" id="UP001249851"/>
    </source>
</evidence>
<dbReference type="AlphaFoldDB" id="A0AAD9QNI2"/>
<dbReference type="Proteomes" id="UP001249851">
    <property type="component" value="Unassembled WGS sequence"/>
</dbReference>
<sequence length="21" mass="2375">MMVLLTSLESSVRLNSTHSLR</sequence>
<proteinExistence type="predicted"/>